<evidence type="ECO:0000313" key="7">
    <source>
        <dbReference type="Proteomes" id="UP000224567"/>
    </source>
</evidence>
<dbReference type="InterPro" id="IPR037045">
    <property type="entry name" value="S8pro/Inhibitor_I9_sf"/>
</dbReference>
<evidence type="ECO:0000313" key="6">
    <source>
        <dbReference type="EMBL" id="PHT55774.1"/>
    </source>
</evidence>
<dbReference type="EMBL" id="MLFT02000002">
    <property type="protein sequence ID" value="PHT55774.1"/>
    <property type="molecule type" value="Genomic_DNA"/>
</dbReference>
<dbReference type="PROSITE" id="PS00136">
    <property type="entry name" value="SUBTILASE_ASP"/>
    <property type="match status" value="1"/>
</dbReference>
<organism evidence="6 7">
    <name type="scientific">Capsicum baccatum</name>
    <name type="common">Peruvian pepper</name>
    <dbReference type="NCBI Taxonomy" id="33114"/>
    <lineage>
        <taxon>Eukaryota</taxon>
        <taxon>Viridiplantae</taxon>
        <taxon>Streptophyta</taxon>
        <taxon>Embryophyta</taxon>
        <taxon>Tracheophyta</taxon>
        <taxon>Spermatophyta</taxon>
        <taxon>Magnoliopsida</taxon>
        <taxon>eudicotyledons</taxon>
        <taxon>Gunneridae</taxon>
        <taxon>Pentapetalae</taxon>
        <taxon>asterids</taxon>
        <taxon>lamiids</taxon>
        <taxon>Solanales</taxon>
        <taxon>Solanaceae</taxon>
        <taxon>Solanoideae</taxon>
        <taxon>Capsiceae</taxon>
        <taxon>Capsicum</taxon>
    </lineage>
</organism>
<dbReference type="Gene3D" id="3.30.70.80">
    <property type="entry name" value="Peptidase S8 propeptide/proteinase inhibitor I9"/>
    <property type="match status" value="1"/>
</dbReference>
<dbReference type="OrthoDB" id="1925414at2759"/>
<evidence type="ECO:0000256" key="2">
    <source>
        <dbReference type="ARBA" id="ARBA00022729"/>
    </source>
</evidence>
<evidence type="ECO:0000256" key="3">
    <source>
        <dbReference type="ARBA" id="ARBA00022801"/>
    </source>
</evidence>
<keyword evidence="3" id="KW-0378">Hydrolase</keyword>
<dbReference type="InterPro" id="IPR036852">
    <property type="entry name" value="Peptidase_S8/S53_dom_sf"/>
</dbReference>
<name>A0A2G2XE58_CAPBA</name>
<dbReference type="AlphaFoldDB" id="A0A2G2XE58"/>
<keyword evidence="2 4" id="KW-0732">Signal</keyword>
<evidence type="ECO:0000256" key="4">
    <source>
        <dbReference type="SAM" id="SignalP"/>
    </source>
</evidence>
<dbReference type="Gene3D" id="3.40.50.200">
    <property type="entry name" value="Peptidase S8/S53 domain"/>
    <property type="match status" value="1"/>
</dbReference>
<keyword evidence="7" id="KW-1185">Reference proteome</keyword>
<reference evidence="7" key="2">
    <citation type="journal article" date="2017" name="J. Anim. Genet.">
        <title>Multiple reference genome sequences of hot pepper reveal the massive evolution of plant disease resistance genes by retroduplication.</title>
        <authorList>
            <person name="Kim S."/>
            <person name="Park J."/>
            <person name="Yeom S.-I."/>
            <person name="Kim Y.-M."/>
            <person name="Seo E."/>
            <person name="Kim K.-T."/>
            <person name="Kim M.-S."/>
            <person name="Lee J.M."/>
            <person name="Cheong K."/>
            <person name="Shin H.-S."/>
            <person name="Kim S.-B."/>
            <person name="Han K."/>
            <person name="Lee J."/>
            <person name="Park M."/>
            <person name="Lee H.-A."/>
            <person name="Lee H.-Y."/>
            <person name="Lee Y."/>
            <person name="Oh S."/>
            <person name="Lee J.H."/>
            <person name="Choi E."/>
            <person name="Choi E."/>
            <person name="Lee S.E."/>
            <person name="Jeon J."/>
            <person name="Kim H."/>
            <person name="Choi G."/>
            <person name="Song H."/>
            <person name="Lee J."/>
            <person name="Lee S.-C."/>
            <person name="Kwon J.-K."/>
            <person name="Lee H.-Y."/>
            <person name="Koo N."/>
            <person name="Hong Y."/>
            <person name="Kim R.W."/>
            <person name="Kang W.-H."/>
            <person name="Huh J.H."/>
            <person name="Kang B.-C."/>
            <person name="Yang T.-J."/>
            <person name="Lee Y.-H."/>
            <person name="Bennetzen J.L."/>
            <person name="Choi D."/>
        </authorList>
    </citation>
    <scope>NUCLEOTIDE SEQUENCE [LARGE SCALE GENOMIC DNA]</scope>
    <source>
        <strain evidence="7">cv. PBC81</strain>
    </source>
</reference>
<gene>
    <name evidence="6" type="ORF">CQW23_04260</name>
</gene>
<protein>
    <submittedName>
        <fullName evidence="6">Subtilisin-like protease SBT4.14</fullName>
    </submittedName>
</protein>
<dbReference type="Proteomes" id="UP000224567">
    <property type="component" value="Unassembled WGS sequence"/>
</dbReference>
<feature type="domain" description="Inhibitor I9" evidence="5">
    <location>
        <begin position="35"/>
        <end position="86"/>
    </location>
</feature>
<dbReference type="InterPro" id="IPR010259">
    <property type="entry name" value="S8pro/Inhibitor_I9"/>
</dbReference>
<dbReference type="SUPFAM" id="SSF52743">
    <property type="entry name" value="Subtilisin-like"/>
    <property type="match status" value="1"/>
</dbReference>
<comment type="caution">
    <text evidence="6">The sequence shown here is derived from an EMBL/GenBank/DDBJ whole genome shotgun (WGS) entry which is preliminary data.</text>
</comment>
<dbReference type="STRING" id="33114.A0A2G2XE58"/>
<evidence type="ECO:0000256" key="1">
    <source>
        <dbReference type="ARBA" id="ARBA00011073"/>
    </source>
</evidence>
<dbReference type="PANTHER" id="PTHR10795">
    <property type="entry name" value="PROPROTEIN CONVERTASE SUBTILISIN/KEXIN"/>
    <property type="match status" value="1"/>
</dbReference>
<dbReference type="GO" id="GO:0004252">
    <property type="term" value="F:serine-type endopeptidase activity"/>
    <property type="evidence" value="ECO:0007669"/>
    <property type="project" value="InterPro"/>
</dbReference>
<reference evidence="6 7" key="1">
    <citation type="journal article" date="2017" name="Genome Biol.">
        <title>New reference genome sequences of hot pepper reveal the massive evolution of plant disease-resistance genes by retroduplication.</title>
        <authorList>
            <person name="Kim S."/>
            <person name="Park J."/>
            <person name="Yeom S.I."/>
            <person name="Kim Y.M."/>
            <person name="Seo E."/>
            <person name="Kim K.T."/>
            <person name="Kim M.S."/>
            <person name="Lee J.M."/>
            <person name="Cheong K."/>
            <person name="Shin H.S."/>
            <person name="Kim S.B."/>
            <person name="Han K."/>
            <person name="Lee J."/>
            <person name="Park M."/>
            <person name="Lee H.A."/>
            <person name="Lee H.Y."/>
            <person name="Lee Y."/>
            <person name="Oh S."/>
            <person name="Lee J.H."/>
            <person name="Choi E."/>
            <person name="Choi E."/>
            <person name="Lee S.E."/>
            <person name="Jeon J."/>
            <person name="Kim H."/>
            <person name="Choi G."/>
            <person name="Song H."/>
            <person name="Lee J."/>
            <person name="Lee S.C."/>
            <person name="Kwon J.K."/>
            <person name="Lee H.Y."/>
            <person name="Koo N."/>
            <person name="Hong Y."/>
            <person name="Kim R.W."/>
            <person name="Kang W.H."/>
            <person name="Huh J.H."/>
            <person name="Kang B.C."/>
            <person name="Yang T.J."/>
            <person name="Lee Y.H."/>
            <person name="Bennetzen J.L."/>
            <person name="Choi D."/>
        </authorList>
    </citation>
    <scope>NUCLEOTIDE SEQUENCE [LARGE SCALE GENOMIC DNA]</scope>
    <source>
        <strain evidence="7">cv. PBC81</strain>
    </source>
</reference>
<accession>A0A2G2XE58</accession>
<dbReference type="GO" id="GO:0006508">
    <property type="term" value="P:proteolysis"/>
    <property type="evidence" value="ECO:0007669"/>
    <property type="project" value="UniProtKB-KW"/>
</dbReference>
<evidence type="ECO:0000259" key="5">
    <source>
        <dbReference type="Pfam" id="PF05922"/>
    </source>
</evidence>
<comment type="similarity">
    <text evidence="1">Belongs to the peptidase S8 family.</text>
</comment>
<dbReference type="Pfam" id="PF05922">
    <property type="entry name" value="Inhibitor_I9"/>
    <property type="match status" value="1"/>
</dbReference>
<dbReference type="InterPro" id="IPR023827">
    <property type="entry name" value="Peptidase_S8_Asp-AS"/>
</dbReference>
<proteinExistence type="inferred from homology"/>
<sequence length="182" mass="20537">MDLKFVSISFGIFILLHSSKTTFSDQFTNQNDLETYIVQLELPEDFVFSDSKDLYLWHQSFLPTTISDHSSRIIYSYRHVLNGFSASPSLLGLHQNVGLWKASNYGKGVIIGLLDSGITPKHPSFNDNGMTPPPAKWKGKSQSNFTACNNKLIGARNFVMDEFQADSPFDRDGFGFGFEFFK</sequence>
<dbReference type="InterPro" id="IPR045051">
    <property type="entry name" value="SBT"/>
</dbReference>
<feature type="chain" id="PRO_5013814386" evidence="4">
    <location>
        <begin position="25"/>
        <end position="182"/>
    </location>
</feature>
<feature type="signal peptide" evidence="4">
    <location>
        <begin position="1"/>
        <end position="24"/>
    </location>
</feature>